<dbReference type="InterPro" id="IPR014347">
    <property type="entry name" value="Tautomerase/MIF_sf"/>
</dbReference>
<dbReference type="InterPro" id="IPR001398">
    <property type="entry name" value="Macrophage_inhib_fac"/>
</dbReference>
<organism evidence="2 3">
    <name type="scientific">Aplysia californica</name>
    <name type="common">California sea hare</name>
    <dbReference type="NCBI Taxonomy" id="6500"/>
    <lineage>
        <taxon>Eukaryota</taxon>
        <taxon>Metazoa</taxon>
        <taxon>Spiralia</taxon>
        <taxon>Lophotrochozoa</taxon>
        <taxon>Mollusca</taxon>
        <taxon>Gastropoda</taxon>
        <taxon>Heterobranchia</taxon>
        <taxon>Euthyneura</taxon>
        <taxon>Tectipleura</taxon>
        <taxon>Aplysiida</taxon>
        <taxon>Aplysioidea</taxon>
        <taxon>Aplysiidae</taxon>
        <taxon>Aplysia</taxon>
    </lineage>
</organism>
<keyword evidence="2" id="KW-1185">Reference proteome</keyword>
<dbReference type="PANTHER" id="PTHR11954:SF37">
    <property type="entry name" value="MIF-LIKE PROTEIN MIF-2"/>
    <property type="match status" value="1"/>
</dbReference>
<sequence>MPIITVKTNVAEDKIPKGVQGELTDIGADFLKKPKEVIWVELEAGRNLTQGGTSDPVATVSVECIGRLKPSLNLAMGRRIEDVIIEKLGVNRDRIVVRFFSVQALYCTYNGALHDIRIDYDEDL</sequence>
<dbReference type="Proteomes" id="UP000694888">
    <property type="component" value="Unplaced"/>
</dbReference>
<name>A0ABM0JX49_APLCA</name>
<proteinExistence type="inferred from homology"/>
<gene>
    <name evidence="3" type="primary">LOC101860268</name>
</gene>
<protein>
    <submittedName>
        <fullName evidence="3">MIF-like protein mif-2</fullName>
    </submittedName>
</protein>
<evidence type="ECO:0000256" key="1">
    <source>
        <dbReference type="ARBA" id="ARBA00005851"/>
    </source>
</evidence>
<dbReference type="SUPFAM" id="SSF55331">
    <property type="entry name" value="Tautomerase/MIF"/>
    <property type="match status" value="1"/>
</dbReference>
<accession>A0ABM0JX49</accession>
<reference evidence="3" key="1">
    <citation type="submission" date="2025-08" db="UniProtKB">
        <authorList>
            <consortium name="RefSeq"/>
        </authorList>
    </citation>
    <scope>IDENTIFICATION</scope>
</reference>
<comment type="similarity">
    <text evidence="1">Belongs to the MIF family.</text>
</comment>
<evidence type="ECO:0000313" key="3">
    <source>
        <dbReference type="RefSeq" id="XP_005103629.2"/>
    </source>
</evidence>
<dbReference type="Gene3D" id="3.30.429.10">
    <property type="entry name" value="Macrophage Migration Inhibitory Factor"/>
    <property type="match status" value="1"/>
</dbReference>
<evidence type="ECO:0000313" key="2">
    <source>
        <dbReference type="Proteomes" id="UP000694888"/>
    </source>
</evidence>
<dbReference type="RefSeq" id="XP_005103629.2">
    <property type="nucleotide sequence ID" value="XM_005103572.3"/>
</dbReference>
<dbReference type="Pfam" id="PF01187">
    <property type="entry name" value="MIF"/>
    <property type="match status" value="1"/>
</dbReference>
<dbReference type="GeneID" id="101860268"/>
<dbReference type="PANTHER" id="PTHR11954">
    <property type="entry name" value="D-DOPACHROME DECARBOXYLASE"/>
    <property type="match status" value="1"/>
</dbReference>